<dbReference type="PANTHER" id="PTHR36693:SF1">
    <property type="entry name" value="GH02722P"/>
    <property type="match status" value="1"/>
</dbReference>
<dbReference type="PANTHER" id="PTHR36693">
    <property type="entry name" value="GH02722P"/>
    <property type="match status" value="1"/>
</dbReference>
<dbReference type="Gene3D" id="1.25.40.10">
    <property type="entry name" value="Tetratricopeptide repeat domain"/>
    <property type="match status" value="1"/>
</dbReference>
<dbReference type="AlphaFoldDB" id="A0A1I8A3D8"/>
<proteinExistence type="predicted"/>
<sequence>MVRSKDSQRWLLCLDHGAVPNAKPIRGLLTPRQMRLLNRFDELPSSSTKWDFVTELRTRFHVRPEEPLVVEIRLRSNDQYDLDYCWEVRVLGYVQKMLEKEKLMWNLSTLGGAFSAMGDYFHSFADKAQQVSLEQLRIAKDLGDPVITARCRLYIAHALAQKGHFEESLTIIRREYRIGRELKSELLMNCSQGLWSKVRFLKSMSGGG</sequence>
<keyword evidence="1" id="KW-1185">Reference proteome</keyword>
<dbReference type="Pfam" id="PF16065">
    <property type="entry name" value="DUF4807"/>
    <property type="match status" value="1"/>
</dbReference>
<name>A0A1I8A3D8_9BILA</name>
<reference evidence="2" key="1">
    <citation type="submission" date="2016-11" db="UniProtKB">
        <authorList>
            <consortium name="WormBaseParasite"/>
        </authorList>
    </citation>
    <scope>IDENTIFICATION</scope>
</reference>
<organism evidence="1 2">
    <name type="scientific">Steinernema glaseri</name>
    <dbReference type="NCBI Taxonomy" id="37863"/>
    <lineage>
        <taxon>Eukaryota</taxon>
        <taxon>Metazoa</taxon>
        <taxon>Ecdysozoa</taxon>
        <taxon>Nematoda</taxon>
        <taxon>Chromadorea</taxon>
        <taxon>Rhabditida</taxon>
        <taxon>Tylenchina</taxon>
        <taxon>Panagrolaimomorpha</taxon>
        <taxon>Strongyloidoidea</taxon>
        <taxon>Steinernematidae</taxon>
        <taxon>Steinernema</taxon>
    </lineage>
</organism>
<dbReference type="WBParaSite" id="L893_g32481.t1">
    <property type="protein sequence ID" value="L893_g32481.t1"/>
    <property type="gene ID" value="L893_g32481"/>
</dbReference>
<dbReference type="InterPro" id="IPR011990">
    <property type="entry name" value="TPR-like_helical_dom_sf"/>
</dbReference>
<evidence type="ECO:0000313" key="1">
    <source>
        <dbReference type="Proteomes" id="UP000095287"/>
    </source>
</evidence>
<dbReference type="InterPro" id="IPR032072">
    <property type="entry name" value="DUF4807"/>
</dbReference>
<protein>
    <submittedName>
        <fullName evidence="2">FAT domain-containing protein</fullName>
    </submittedName>
</protein>
<dbReference type="Proteomes" id="UP000095287">
    <property type="component" value="Unplaced"/>
</dbReference>
<evidence type="ECO:0000313" key="2">
    <source>
        <dbReference type="WBParaSite" id="L893_g32481.t1"/>
    </source>
</evidence>
<accession>A0A1I8A3D8</accession>